<dbReference type="InterPro" id="IPR013694">
    <property type="entry name" value="VIT"/>
</dbReference>
<dbReference type="PANTHER" id="PTHR45737:SF6">
    <property type="entry name" value="VON WILLEBRAND FACTOR A DOMAIN-CONTAINING PROTEIN 5A"/>
    <property type="match status" value="1"/>
</dbReference>
<reference evidence="2 3" key="1">
    <citation type="submission" date="2021-06" db="EMBL/GenBank/DDBJ databases">
        <authorList>
            <person name="Kallberg Y."/>
            <person name="Tangrot J."/>
            <person name="Rosling A."/>
        </authorList>
    </citation>
    <scope>NUCLEOTIDE SEQUENCE [LARGE SCALE GENOMIC DNA]</scope>
    <source>
        <strain evidence="2 3">120-4 pot B 10/14</strain>
    </source>
</reference>
<feature type="domain" description="VIT" evidence="1">
    <location>
        <begin position="3"/>
        <end position="124"/>
    </location>
</feature>
<evidence type="ECO:0000259" key="1">
    <source>
        <dbReference type="PROSITE" id="PS51468"/>
    </source>
</evidence>
<dbReference type="PROSITE" id="PS51468">
    <property type="entry name" value="VIT"/>
    <property type="match status" value="1"/>
</dbReference>
<dbReference type="Pfam" id="PF08487">
    <property type="entry name" value="VIT"/>
    <property type="match status" value="1"/>
</dbReference>
<gene>
    <name evidence="2" type="ORF">GMARGA_LOCUS9667</name>
</gene>
<evidence type="ECO:0000313" key="2">
    <source>
        <dbReference type="EMBL" id="CAG8656935.1"/>
    </source>
</evidence>
<sequence length="662" mass="74972">MQLYGLIFVIEDCSCPVPLQNVLVEANIIDMIAETMVCQTYKNVEQNTIEAIYKFPLHEAAAVCGFEAEIDGKRKVKGELKKQSKLQRSHGAYLLEEQHPDIFQCSIGNITAGQTKLIPDKMSYTDKTDYYLKLDIICRMTSVIQSIESPSHHISIELNIDGNPNVSKITLAEQITHLEKDLILVKILGLDQPRSGSMRGGPIKKASETLQLLLRSLPENCLFNVAFENSRNDMPTSIFLLTNGQVYNVDQIVELIKSSEEKKKDDLRLFSIGIGDSVSHHLVESFLMLPPIKDYNITWTNQILEDVLPIETNTVKRPNISFFSDNTTPLPTIQNIFMDIKIQQAPFLILPIYPGTQFIVYCILEKGVEPCKETVLSAISQDGPMNLSIPLDPITLRGSKIHTLSARKLIQDIEEGTSFINKHPRNKEKKFFRLTYFFLAIDERGSGFVSEAKLLSGQRIDQRIVPVSAISYKSCMDLSQSLNIVSMKSKTKRSRSSVMKSKSLSRMASYSIVMEPEVSSEIYNLKSDILIESIKRNKDSSTLVLPAASTKLKPPKIKTLYSFLNFQSFDGSILPSSKFYSWFGKNNFKDFQVIGIENEKVLCLTLALAYLEIIMFETFKNECEMCYEKAKKVLKKEVGGDEQKANEILEKAKKWVKKWVDK</sequence>
<dbReference type="PANTHER" id="PTHR45737">
    <property type="entry name" value="VON WILLEBRAND FACTOR A DOMAIN-CONTAINING PROTEIN 5A"/>
    <property type="match status" value="1"/>
</dbReference>
<keyword evidence="3" id="KW-1185">Reference proteome</keyword>
<protein>
    <submittedName>
        <fullName evidence="2">38184_t:CDS:1</fullName>
    </submittedName>
</protein>
<dbReference type="Proteomes" id="UP000789901">
    <property type="component" value="Unassembled WGS sequence"/>
</dbReference>
<name>A0ABN7UR38_GIGMA</name>
<evidence type="ECO:0000313" key="3">
    <source>
        <dbReference type="Proteomes" id="UP000789901"/>
    </source>
</evidence>
<dbReference type="InterPro" id="IPR036465">
    <property type="entry name" value="vWFA_dom_sf"/>
</dbReference>
<comment type="caution">
    <text evidence="2">The sequence shown here is derived from an EMBL/GenBank/DDBJ whole genome shotgun (WGS) entry which is preliminary data.</text>
</comment>
<organism evidence="2 3">
    <name type="scientific">Gigaspora margarita</name>
    <dbReference type="NCBI Taxonomy" id="4874"/>
    <lineage>
        <taxon>Eukaryota</taxon>
        <taxon>Fungi</taxon>
        <taxon>Fungi incertae sedis</taxon>
        <taxon>Mucoromycota</taxon>
        <taxon>Glomeromycotina</taxon>
        <taxon>Glomeromycetes</taxon>
        <taxon>Diversisporales</taxon>
        <taxon>Gigasporaceae</taxon>
        <taxon>Gigaspora</taxon>
    </lineage>
</organism>
<dbReference type="SUPFAM" id="SSF53300">
    <property type="entry name" value="vWA-like"/>
    <property type="match status" value="1"/>
</dbReference>
<dbReference type="SMART" id="SM00609">
    <property type="entry name" value="VIT"/>
    <property type="match status" value="1"/>
</dbReference>
<proteinExistence type="predicted"/>
<accession>A0ABN7UR38</accession>
<dbReference type="EMBL" id="CAJVQB010005250">
    <property type="protein sequence ID" value="CAG8656935.1"/>
    <property type="molecule type" value="Genomic_DNA"/>
</dbReference>